<dbReference type="EMBL" id="CM016554">
    <property type="protein sequence ID" value="TKW28265.1"/>
    <property type="molecule type" value="Genomic_DNA"/>
</dbReference>
<dbReference type="AlphaFoldDB" id="A0A4U6VHU5"/>
<feature type="signal peptide" evidence="1">
    <location>
        <begin position="1"/>
        <end position="31"/>
    </location>
</feature>
<gene>
    <name evidence="2" type="ORF">SEVIR_3G319600v2</name>
</gene>
<reference evidence="2" key="1">
    <citation type="submission" date="2019-03" db="EMBL/GenBank/DDBJ databases">
        <title>WGS assembly of Setaria viridis.</title>
        <authorList>
            <person name="Huang P."/>
            <person name="Jenkins J."/>
            <person name="Grimwood J."/>
            <person name="Barry K."/>
            <person name="Healey A."/>
            <person name="Mamidi S."/>
            <person name="Sreedasyam A."/>
            <person name="Shu S."/>
            <person name="Feldman M."/>
            <person name="Wu J."/>
            <person name="Yu Y."/>
            <person name="Chen C."/>
            <person name="Johnson J."/>
            <person name="Rokhsar D."/>
            <person name="Baxter I."/>
            <person name="Schmutz J."/>
            <person name="Brutnell T."/>
            <person name="Kellogg E."/>
        </authorList>
    </citation>
    <scope>NUCLEOTIDE SEQUENCE [LARGE SCALE GENOMIC DNA]</scope>
</reference>
<proteinExistence type="predicted"/>
<organism evidence="2 3">
    <name type="scientific">Setaria viridis</name>
    <name type="common">Green bristlegrass</name>
    <name type="synonym">Setaria italica subsp. viridis</name>
    <dbReference type="NCBI Taxonomy" id="4556"/>
    <lineage>
        <taxon>Eukaryota</taxon>
        <taxon>Viridiplantae</taxon>
        <taxon>Streptophyta</taxon>
        <taxon>Embryophyta</taxon>
        <taxon>Tracheophyta</taxon>
        <taxon>Spermatophyta</taxon>
        <taxon>Magnoliopsida</taxon>
        <taxon>Liliopsida</taxon>
        <taxon>Poales</taxon>
        <taxon>Poaceae</taxon>
        <taxon>PACMAD clade</taxon>
        <taxon>Panicoideae</taxon>
        <taxon>Panicodae</taxon>
        <taxon>Paniceae</taxon>
        <taxon>Cenchrinae</taxon>
        <taxon>Setaria</taxon>
    </lineage>
</organism>
<evidence type="ECO:0008006" key="4">
    <source>
        <dbReference type="Google" id="ProtNLM"/>
    </source>
</evidence>
<keyword evidence="1" id="KW-0732">Signal</keyword>
<keyword evidence="3" id="KW-1185">Reference proteome</keyword>
<sequence>MSPTGASALKVAAIAVYLGLVLSSMRQPAQACSTTCTSTCNIVAKAACPGFCAGDPTPTNPLACNTYNIVRK</sequence>
<evidence type="ECO:0000313" key="2">
    <source>
        <dbReference type="EMBL" id="TKW28265.1"/>
    </source>
</evidence>
<feature type="chain" id="PRO_5021032790" description="Acidic protein" evidence="1">
    <location>
        <begin position="32"/>
        <end position="72"/>
    </location>
</feature>
<evidence type="ECO:0000313" key="3">
    <source>
        <dbReference type="Proteomes" id="UP000298652"/>
    </source>
</evidence>
<evidence type="ECO:0000256" key="1">
    <source>
        <dbReference type="SAM" id="SignalP"/>
    </source>
</evidence>
<protein>
    <recommendedName>
        <fullName evidence="4">Acidic protein</fullName>
    </recommendedName>
</protein>
<dbReference type="Proteomes" id="UP000298652">
    <property type="component" value="Chromosome 3"/>
</dbReference>
<name>A0A4U6VHU5_SETVI</name>
<accession>A0A4U6VHU5</accession>
<dbReference type="Gramene" id="TKW28265">
    <property type="protein sequence ID" value="TKW28265"/>
    <property type="gene ID" value="SEVIR_3G319600v2"/>
</dbReference>